<keyword evidence="4 6" id="KW-0808">Transferase</keyword>
<dbReference type="PANTHER" id="PTHR11265:SF0">
    <property type="entry name" value="12S RRNA N4-METHYLCYTIDINE METHYLTRANSFERASE"/>
    <property type="match status" value="1"/>
</dbReference>
<dbReference type="CDD" id="cd02440">
    <property type="entry name" value="AdoMet_MTases"/>
    <property type="match status" value="1"/>
</dbReference>
<comment type="caution">
    <text evidence="7">The sequence shown here is derived from an EMBL/GenBank/DDBJ whole genome shotgun (WGS) entry which is preliminary data.</text>
</comment>
<accession>A0A1V6C693</accession>
<dbReference type="EC" id="2.1.1.199" evidence="6"/>
<dbReference type="PIRSF" id="PIRSF004486">
    <property type="entry name" value="MraW"/>
    <property type="match status" value="1"/>
</dbReference>
<dbReference type="GO" id="GO:0005737">
    <property type="term" value="C:cytoplasm"/>
    <property type="evidence" value="ECO:0007669"/>
    <property type="project" value="UniProtKB-SubCell"/>
</dbReference>
<comment type="catalytic activity">
    <reaction evidence="6">
        <text>cytidine(1402) in 16S rRNA + S-adenosyl-L-methionine = N(4)-methylcytidine(1402) in 16S rRNA + S-adenosyl-L-homocysteine + H(+)</text>
        <dbReference type="Rhea" id="RHEA:42928"/>
        <dbReference type="Rhea" id="RHEA-COMP:10286"/>
        <dbReference type="Rhea" id="RHEA-COMP:10287"/>
        <dbReference type="ChEBI" id="CHEBI:15378"/>
        <dbReference type="ChEBI" id="CHEBI:57856"/>
        <dbReference type="ChEBI" id="CHEBI:59789"/>
        <dbReference type="ChEBI" id="CHEBI:74506"/>
        <dbReference type="ChEBI" id="CHEBI:82748"/>
        <dbReference type="EC" id="2.1.1.199"/>
    </reaction>
</comment>
<protein>
    <recommendedName>
        <fullName evidence="6">Ribosomal RNA small subunit methyltransferase H</fullName>
        <ecNumber evidence="6">2.1.1.199</ecNumber>
    </recommendedName>
    <alternativeName>
        <fullName evidence="6">16S rRNA m(4)C1402 methyltransferase</fullName>
    </alternativeName>
    <alternativeName>
        <fullName evidence="6">rRNA (cytosine-N(4)-)-methyltransferase RsmH</fullName>
    </alternativeName>
</protein>
<evidence type="ECO:0000256" key="1">
    <source>
        <dbReference type="ARBA" id="ARBA00010396"/>
    </source>
</evidence>
<dbReference type="GO" id="GO:0071424">
    <property type="term" value="F:rRNA (cytosine-N4-)-methyltransferase activity"/>
    <property type="evidence" value="ECO:0007669"/>
    <property type="project" value="UniProtKB-UniRule"/>
</dbReference>
<comment type="subcellular location">
    <subcellularLocation>
        <location evidence="6">Cytoplasm</location>
    </subcellularLocation>
</comment>
<dbReference type="Gene3D" id="1.10.150.170">
    <property type="entry name" value="Putative methyltransferase TM0872, insert domain"/>
    <property type="match status" value="1"/>
</dbReference>
<reference evidence="7" key="1">
    <citation type="submission" date="2017-02" db="EMBL/GenBank/DDBJ databases">
        <title>Delving into the versatile metabolic prowess of the omnipresent phylum Bacteroidetes.</title>
        <authorList>
            <person name="Nobu M.K."/>
            <person name="Mei R."/>
            <person name="Narihiro T."/>
            <person name="Kuroda K."/>
            <person name="Liu W.-T."/>
        </authorList>
    </citation>
    <scope>NUCLEOTIDE SEQUENCE</scope>
    <source>
        <strain evidence="7">ADurb.Bin131</strain>
    </source>
</reference>
<dbReference type="InterPro" id="IPR002903">
    <property type="entry name" value="RsmH"/>
</dbReference>
<feature type="binding site" evidence="6">
    <location>
        <position position="93"/>
    </location>
    <ligand>
        <name>S-adenosyl-L-methionine</name>
        <dbReference type="ChEBI" id="CHEBI:59789"/>
    </ligand>
</feature>
<dbReference type="PANTHER" id="PTHR11265">
    <property type="entry name" value="S-ADENOSYL-METHYLTRANSFERASE MRAW"/>
    <property type="match status" value="1"/>
</dbReference>
<dbReference type="InterPro" id="IPR023397">
    <property type="entry name" value="SAM-dep_MeTrfase_MraW_recog"/>
</dbReference>
<dbReference type="GO" id="GO:0070475">
    <property type="term" value="P:rRNA base methylation"/>
    <property type="evidence" value="ECO:0007669"/>
    <property type="project" value="UniProtKB-UniRule"/>
</dbReference>
<evidence type="ECO:0000256" key="4">
    <source>
        <dbReference type="ARBA" id="ARBA00022679"/>
    </source>
</evidence>
<keyword evidence="3 6" id="KW-0489">Methyltransferase</keyword>
<dbReference type="EMBL" id="MWDQ01000128">
    <property type="protein sequence ID" value="OQB72443.1"/>
    <property type="molecule type" value="Genomic_DNA"/>
</dbReference>
<sequence>MVDKVIEYFNPQPGCIYIDATCGTGHYSRVILEKASGKCKIVCIDKDPRAIMRAKEYLKEFSENIVFIRNGFENLLEVMRKLKINAPSGILFDLGFSCEQISDSSAGFGFRQDGPLDMRFNPESGISAMDVINKFSALELAEIFRKYGELNNSLRIARLICEERKRRKFETTRQLSDFIAAHYSSRKNIHPATKIFQAIRIYVNDELENLFKGLNSAAEILAEGGRIIVISYHSLEDRIVKKFMKETPNIRALLKKPIVPDEYEKRSNPSSRSAKMRVAEVIL</sequence>
<proteinExistence type="inferred from homology"/>
<keyword evidence="6" id="KW-0963">Cytoplasm</keyword>
<feature type="binding site" evidence="6">
    <location>
        <position position="72"/>
    </location>
    <ligand>
        <name>S-adenosyl-L-methionine</name>
        <dbReference type="ChEBI" id="CHEBI:59789"/>
    </ligand>
</feature>
<evidence type="ECO:0000256" key="5">
    <source>
        <dbReference type="ARBA" id="ARBA00022691"/>
    </source>
</evidence>
<feature type="binding site" evidence="6">
    <location>
        <position position="45"/>
    </location>
    <ligand>
        <name>S-adenosyl-L-methionine</name>
        <dbReference type="ChEBI" id="CHEBI:59789"/>
    </ligand>
</feature>
<dbReference type="InterPro" id="IPR029063">
    <property type="entry name" value="SAM-dependent_MTases_sf"/>
</dbReference>
<dbReference type="NCBIfam" id="TIGR00006">
    <property type="entry name" value="16S rRNA (cytosine(1402)-N(4))-methyltransferase RsmH"/>
    <property type="match status" value="1"/>
</dbReference>
<evidence type="ECO:0000313" key="7">
    <source>
        <dbReference type="EMBL" id="OQB72443.1"/>
    </source>
</evidence>
<evidence type="ECO:0000256" key="3">
    <source>
        <dbReference type="ARBA" id="ARBA00022603"/>
    </source>
</evidence>
<name>A0A1V6C693_UNCT6</name>
<keyword evidence="2 6" id="KW-0698">rRNA processing</keyword>
<dbReference type="AlphaFoldDB" id="A0A1V6C693"/>
<keyword evidence="5 6" id="KW-0949">S-adenosyl-L-methionine</keyword>
<comment type="function">
    <text evidence="6">Specifically methylates the N4 position of cytidine in position 1402 (C1402) of 16S rRNA.</text>
</comment>
<evidence type="ECO:0000256" key="2">
    <source>
        <dbReference type="ARBA" id="ARBA00022552"/>
    </source>
</evidence>
<dbReference type="Gene3D" id="3.40.50.150">
    <property type="entry name" value="Vaccinia Virus protein VP39"/>
    <property type="match status" value="1"/>
</dbReference>
<dbReference type="Proteomes" id="UP000485562">
    <property type="component" value="Unassembled WGS sequence"/>
</dbReference>
<dbReference type="HAMAP" id="MF_01007">
    <property type="entry name" value="16SrRNA_methyltr_H"/>
    <property type="match status" value="1"/>
</dbReference>
<dbReference type="Pfam" id="PF01795">
    <property type="entry name" value="Methyltransf_5"/>
    <property type="match status" value="1"/>
</dbReference>
<comment type="caution">
    <text evidence="6">Lacks conserved residue(s) required for the propagation of feature annotation.</text>
</comment>
<feature type="binding site" evidence="6">
    <location>
        <position position="100"/>
    </location>
    <ligand>
        <name>S-adenosyl-L-methionine</name>
        <dbReference type="ChEBI" id="CHEBI:59789"/>
    </ligand>
</feature>
<dbReference type="SUPFAM" id="SSF81799">
    <property type="entry name" value="Putative methyltransferase TM0872, insert domain"/>
    <property type="match status" value="1"/>
</dbReference>
<dbReference type="SUPFAM" id="SSF53335">
    <property type="entry name" value="S-adenosyl-L-methionine-dependent methyltransferases"/>
    <property type="match status" value="1"/>
</dbReference>
<evidence type="ECO:0000256" key="6">
    <source>
        <dbReference type="HAMAP-Rule" id="MF_01007"/>
    </source>
</evidence>
<comment type="similarity">
    <text evidence="1 6">Belongs to the methyltransferase superfamily. RsmH family.</text>
</comment>
<organism evidence="7">
    <name type="scientific">candidate division TA06 bacterium ADurb.Bin131</name>
    <dbReference type="NCBI Taxonomy" id="1852827"/>
    <lineage>
        <taxon>Bacteria</taxon>
        <taxon>Bacteria division TA06</taxon>
    </lineage>
</organism>
<gene>
    <name evidence="6 7" type="primary">rsmH</name>
    <name evidence="7" type="ORF">BWX89_01310</name>
</gene>